<dbReference type="RefSeq" id="WP_301189177.1">
    <property type="nucleotide sequence ID" value="NZ_JAPDPJ010000005.1"/>
</dbReference>
<evidence type="ECO:0000313" key="3">
    <source>
        <dbReference type="Proteomes" id="UP001209229"/>
    </source>
</evidence>
<dbReference type="SUPFAM" id="SSF53254">
    <property type="entry name" value="Phosphoglycerate mutase-like"/>
    <property type="match status" value="1"/>
</dbReference>
<comment type="caution">
    <text evidence="2">The sequence shown here is derived from an EMBL/GenBank/DDBJ whole genome shotgun (WGS) entry which is preliminary data.</text>
</comment>
<dbReference type="NCBIfam" id="TIGR03162">
    <property type="entry name" value="ribazole_cobC"/>
    <property type="match status" value="1"/>
</dbReference>
<name>A0AAE3M2L3_9BACT</name>
<protein>
    <recommendedName>
        <fullName evidence="1">Alpha-ribazole phosphatase</fullName>
        <ecNumber evidence="1">3.1.3.73</ecNumber>
    </recommendedName>
</protein>
<evidence type="ECO:0000256" key="1">
    <source>
        <dbReference type="NCBIfam" id="TIGR03162"/>
    </source>
</evidence>
<dbReference type="Gene3D" id="3.40.50.1240">
    <property type="entry name" value="Phosphoglycerate mutase-like"/>
    <property type="match status" value="1"/>
</dbReference>
<dbReference type="EC" id="3.1.3.73" evidence="1"/>
<keyword evidence="3" id="KW-1185">Reference proteome</keyword>
<gene>
    <name evidence="2" type="primary">cobC</name>
    <name evidence="2" type="ORF">OM075_03965</name>
</gene>
<dbReference type="SMART" id="SM00855">
    <property type="entry name" value="PGAM"/>
    <property type="match status" value="1"/>
</dbReference>
<dbReference type="AlphaFoldDB" id="A0AAE3M2L3"/>
<dbReference type="InterPro" id="IPR013078">
    <property type="entry name" value="His_Pase_superF_clade-1"/>
</dbReference>
<evidence type="ECO:0000313" key="2">
    <source>
        <dbReference type="EMBL" id="MCW3785605.1"/>
    </source>
</evidence>
<dbReference type="CDD" id="cd07040">
    <property type="entry name" value="HP"/>
    <property type="match status" value="1"/>
</dbReference>
<sequence length="192" mass="22448">MKQFYIIRHTTPNIDQGICYGISDLDINKNFENEATDIKTALNNINPDFVLSSPLQRCNKLAQFLFPEKTIKYNDNLKELDFGNWEMKKWADIDPNEMHVWSEDILNQSPHKGESFGQFYNRTIEYFNQLENNTPDNTTTAIVSHSGVIRCLLMKFLEIPYHKIFSWQLDYGAVVKISVYNHDYSQVKILKG</sequence>
<dbReference type="GO" id="GO:0009236">
    <property type="term" value="P:cobalamin biosynthetic process"/>
    <property type="evidence" value="ECO:0007669"/>
    <property type="project" value="UniProtKB-UniRule"/>
</dbReference>
<dbReference type="GO" id="GO:0043755">
    <property type="term" value="F:alpha-ribazole phosphatase activity"/>
    <property type="evidence" value="ECO:0007669"/>
    <property type="project" value="UniProtKB-UniRule"/>
</dbReference>
<dbReference type="InterPro" id="IPR050275">
    <property type="entry name" value="PGM_Phosphatase"/>
</dbReference>
<dbReference type="Proteomes" id="UP001209229">
    <property type="component" value="Unassembled WGS sequence"/>
</dbReference>
<dbReference type="PANTHER" id="PTHR48100:SF59">
    <property type="entry name" value="ADENOSYLCOBALAMIN_ALPHA-RIBAZOLE PHOSPHATASE"/>
    <property type="match status" value="1"/>
</dbReference>
<dbReference type="PANTHER" id="PTHR48100">
    <property type="entry name" value="BROAD-SPECIFICITY PHOSPHATASE YOR283W-RELATED"/>
    <property type="match status" value="1"/>
</dbReference>
<dbReference type="EMBL" id="JAPDPJ010000005">
    <property type="protein sequence ID" value="MCW3785605.1"/>
    <property type="molecule type" value="Genomic_DNA"/>
</dbReference>
<proteinExistence type="predicted"/>
<dbReference type="InterPro" id="IPR017578">
    <property type="entry name" value="Ribazole_CobC"/>
</dbReference>
<dbReference type="Pfam" id="PF00300">
    <property type="entry name" value="His_Phos_1"/>
    <property type="match status" value="1"/>
</dbReference>
<accession>A0AAE3M2L3</accession>
<organism evidence="2 3">
    <name type="scientific">Plebeiibacterium sediminum</name>
    <dbReference type="NCBI Taxonomy" id="2992112"/>
    <lineage>
        <taxon>Bacteria</taxon>
        <taxon>Pseudomonadati</taxon>
        <taxon>Bacteroidota</taxon>
        <taxon>Bacteroidia</taxon>
        <taxon>Marinilabiliales</taxon>
        <taxon>Marinilabiliaceae</taxon>
        <taxon>Plebeiibacterium</taxon>
    </lineage>
</organism>
<dbReference type="InterPro" id="IPR029033">
    <property type="entry name" value="His_PPase_superfam"/>
</dbReference>
<reference evidence="2" key="1">
    <citation type="submission" date="2022-10" db="EMBL/GenBank/DDBJ databases">
        <authorList>
            <person name="Yu W.X."/>
        </authorList>
    </citation>
    <scope>NUCLEOTIDE SEQUENCE</scope>
    <source>
        <strain evidence="2">AAT</strain>
    </source>
</reference>
<dbReference type="GO" id="GO:0005737">
    <property type="term" value="C:cytoplasm"/>
    <property type="evidence" value="ECO:0007669"/>
    <property type="project" value="TreeGrafter"/>
</dbReference>